<keyword evidence="5 7" id="KW-1133">Transmembrane helix</keyword>
<feature type="transmembrane region" description="Helical" evidence="7">
    <location>
        <begin position="114"/>
        <end position="132"/>
    </location>
</feature>
<dbReference type="InterPro" id="IPR035952">
    <property type="entry name" value="Rhomboid-like_sf"/>
</dbReference>
<comment type="subcellular location">
    <subcellularLocation>
        <location evidence="1">Membrane</location>
        <topology evidence="1">Multi-pass membrane protein</topology>
    </subcellularLocation>
</comment>
<feature type="transmembrane region" description="Helical" evidence="7">
    <location>
        <begin position="138"/>
        <end position="157"/>
    </location>
</feature>
<feature type="domain" description="Peptidase S54 rhomboid" evidence="8">
    <location>
        <begin position="75"/>
        <end position="226"/>
    </location>
</feature>
<dbReference type="AlphaFoldDB" id="A0A381PQ92"/>
<sequence>MFPLRDENPTTLSPLITFAVIAACTGVWVLLQGAGMSEETYYSSICNLGAIPAELTGSFNMSEQQGPCPTGGLGWPTLFTSMFSHGSWMHLIGNCWMLWIFGDNIEDSMGHLRFLAFFILTGLIAGGAHTLMSPDSNIPMVGASGAISGIMGAYFILYPKARIKTLVVFFYFIRIMPIPAWVFLGIWIAMQFLGLGAAAAGDGGGIAYAAHLGGLFAGLGLVFLFRKTKPATAWL</sequence>
<evidence type="ECO:0000313" key="9">
    <source>
        <dbReference type="EMBL" id="SUZ69216.1"/>
    </source>
</evidence>
<dbReference type="InterPro" id="IPR022764">
    <property type="entry name" value="Peptidase_S54_rhomboid_dom"/>
</dbReference>
<keyword evidence="6 7" id="KW-0472">Membrane</keyword>
<organism evidence="9">
    <name type="scientific">marine metagenome</name>
    <dbReference type="NCBI Taxonomy" id="408172"/>
    <lineage>
        <taxon>unclassified sequences</taxon>
        <taxon>metagenomes</taxon>
        <taxon>ecological metagenomes</taxon>
    </lineage>
</organism>
<evidence type="ECO:0000256" key="2">
    <source>
        <dbReference type="ARBA" id="ARBA00009045"/>
    </source>
</evidence>
<dbReference type="PANTHER" id="PTHR43731">
    <property type="entry name" value="RHOMBOID PROTEASE"/>
    <property type="match status" value="1"/>
</dbReference>
<evidence type="ECO:0000256" key="5">
    <source>
        <dbReference type="ARBA" id="ARBA00022989"/>
    </source>
</evidence>
<keyword evidence="4" id="KW-0378">Hydrolase</keyword>
<dbReference type="PROSITE" id="PS51257">
    <property type="entry name" value="PROKAR_LIPOPROTEIN"/>
    <property type="match status" value="1"/>
</dbReference>
<protein>
    <recommendedName>
        <fullName evidence="8">Peptidase S54 rhomboid domain-containing protein</fullName>
    </recommendedName>
</protein>
<dbReference type="InterPro" id="IPR050925">
    <property type="entry name" value="Rhomboid_protease_S54"/>
</dbReference>
<feature type="transmembrane region" description="Helical" evidence="7">
    <location>
        <begin position="12"/>
        <end position="31"/>
    </location>
</feature>
<comment type="similarity">
    <text evidence="2">Belongs to the peptidase S54 family.</text>
</comment>
<name>A0A381PQ92_9ZZZZ</name>
<evidence type="ECO:0000256" key="3">
    <source>
        <dbReference type="ARBA" id="ARBA00022692"/>
    </source>
</evidence>
<evidence type="ECO:0000259" key="8">
    <source>
        <dbReference type="Pfam" id="PF01694"/>
    </source>
</evidence>
<reference evidence="9" key="1">
    <citation type="submission" date="2018-05" db="EMBL/GenBank/DDBJ databases">
        <authorList>
            <person name="Lanie J.A."/>
            <person name="Ng W.-L."/>
            <person name="Kazmierczak K.M."/>
            <person name="Andrzejewski T.M."/>
            <person name="Davidsen T.M."/>
            <person name="Wayne K.J."/>
            <person name="Tettelin H."/>
            <person name="Glass J.I."/>
            <person name="Rusch D."/>
            <person name="Podicherti R."/>
            <person name="Tsui H.-C.T."/>
            <person name="Winkler M.E."/>
        </authorList>
    </citation>
    <scope>NUCLEOTIDE SEQUENCE</scope>
</reference>
<dbReference type="EMBL" id="UINC01001055">
    <property type="protein sequence ID" value="SUZ69216.1"/>
    <property type="molecule type" value="Genomic_DNA"/>
</dbReference>
<dbReference type="SUPFAM" id="SSF144091">
    <property type="entry name" value="Rhomboid-like"/>
    <property type="match status" value="1"/>
</dbReference>
<accession>A0A381PQ92</accession>
<evidence type="ECO:0000256" key="4">
    <source>
        <dbReference type="ARBA" id="ARBA00022801"/>
    </source>
</evidence>
<feature type="transmembrane region" description="Helical" evidence="7">
    <location>
        <begin position="169"/>
        <end position="193"/>
    </location>
</feature>
<proteinExistence type="inferred from homology"/>
<feature type="transmembrane region" description="Helical" evidence="7">
    <location>
        <begin position="205"/>
        <end position="225"/>
    </location>
</feature>
<dbReference type="Gene3D" id="1.20.1540.10">
    <property type="entry name" value="Rhomboid-like"/>
    <property type="match status" value="1"/>
</dbReference>
<evidence type="ECO:0000256" key="6">
    <source>
        <dbReference type="ARBA" id="ARBA00023136"/>
    </source>
</evidence>
<dbReference type="GO" id="GO:0004252">
    <property type="term" value="F:serine-type endopeptidase activity"/>
    <property type="evidence" value="ECO:0007669"/>
    <property type="project" value="InterPro"/>
</dbReference>
<dbReference type="Pfam" id="PF01694">
    <property type="entry name" value="Rhomboid"/>
    <property type="match status" value="1"/>
</dbReference>
<feature type="transmembrane region" description="Helical" evidence="7">
    <location>
        <begin position="82"/>
        <end position="102"/>
    </location>
</feature>
<dbReference type="PANTHER" id="PTHR43731:SF14">
    <property type="entry name" value="PRESENILIN-ASSOCIATED RHOMBOID-LIKE PROTEIN, MITOCHONDRIAL"/>
    <property type="match status" value="1"/>
</dbReference>
<keyword evidence="3 7" id="KW-0812">Transmembrane</keyword>
<evidence type="ECO:0000256" key="7">
    <source>
        <dbReference type="SAM" id="Phobius"/>
    </source>
</evidence>
<gene>
    <name evidence="9" type="ORF">METZ01_LOCUS22070</name>
</gene>
<dbReference type="GO" id="GO:0016020">
    <property type="term" value="C:membrane"/>
    <property type="evidence" value="ECO:0007669"/>
    <property type="project" value="UniProtKB-SubCell"/>
</dbReference>
<evidence type="ECO:0000256" key="1">
    <source>
        <dbReference type="ARBA" id="ARBA00004141"/>
    </source>
</evidence>